<proteinExistence type="predicted"/>
<accession>A0A9P6Y9Q1</accession>
<evidence type="ECO:0000313" key="2">
    <source>
        <dbReference type="Proteomes" id="UP000717996"/>
    </source>
</evidence>
<evidence type="ECO:0008006" key="3">
    <source>
        <dbReference type="Google" id="ProtNLM"/>
    </source>
</evidence>
<name>A0A9P6Y9Q1_RHIOR</name>
<dbReference type="Proteomes" id="UP000717996">
    <property type="component" value="Unassembled WGS sequence"/>
</dbReference>
<comment type="caution">
    <text evidence="1">The sequence shown here is derived from an EMBL/GenBank/DDBJ whole genome shotgun (WGS) entry which is preliminary data.</text>
</comment>
<evidence type="ECO:0000313" key="1">
    <source>
        <dbReference type="EMBL" id="KAG1542818.1"/>
    </source>
</evidence>
<dbReference type="AlphaFoldDB" id="A0A9P6Y9Q1"/>
<gene>
    <name evidence="1" type="ORF">G6F51_007050</name>
</gene>
<dbReference type="InterPro" id="IPR036691">
    <property type="entry name" value="Endo/exonu/phosph_ase_sf"/>
</dbReference>
<reference evidence="1" key="1">
    <citation type="journal article" date="2020" name="Microb. Genom.">
        <title>Genetic diversity of clinical and environmental Mucorales isolates obtained from an investigation of mucormycosis cases among solid organ transplant recipients.</title>
        <authorList>
            <person name="Nguyen M.H."/>
            <person name="Kaul D."/>
            <person name="Muto C."/>
            <person name="Cheng S.J."/>
            <person name="Richter R.A."/>
            <person name="Bruno V.M."/>
            <person name="Liu G."/>
            <person name="Beyhan S."/>
            <person name="Sundermann A.J."/>
            <person name="Mounaud S."/>
            <person name="Pasculle A.W."/>
            <person name="Nierman W.C."/>
            <person name="Driscoll E."/>
            <person name="Cumbie R."/>
            <person name="Clancy C.J."/>
            <person name="Dupont C.L."/>
        </authorList>
    </citation>
    <scope>NUCLEOTIDE SEQUENCE</scope>
    <source>
        <strain evidence="1">GL16</strain>
    </source>
</reference>
<dbReference type="SUPFAM" id="SSF56219">
    <property type="entry name" value="DNase I-like"/>
    <property type="match status" value="1"/>
</dbReference>
<protein>
    <recommendedName>
        <fullName evidence="3">Endonuclease/exonuclease/phosphatase domain-containing protein</fullName>
    </recommendedName>
</protein>
<sequence>MLNITPLWSSIDDRLLAAQISHISGLYDFINIFVMYVPAQYRERVEFLRSFLTTMPFDQSLPSRSILLGDFNQICQRSRKEGGLTILDPGTQHVALQLRWLQPLLLPSSDSPYYDTFISDILRHCLRLFSVSPSHILSLLLPNMRSNAIKSFNCFSSFELLLTQVCLSLLLPNQIFKASYWSEILVKHVYELSMACGKSRRRSPTPSDPFRFKNKNYFEQLQLCCIQETTFFQQFKCLHNSIHVISSAPPLPALIETDFDNILDSLLPDGTPIVLLNTKWFRESQLSHLSTLPASYTRASPLAWRRFWKASILHRAHTLL</sequence>
<organism evidence="1 2">
    <name type="scientific">Rhizopus oryzae</name>
    <name type="common">Mucormycosis agent</name>
    <name type="synonym">Rhizopus arrhizus var. delemar</name>
    <dbReference type="NCBI Taxonomy" id="64495"/>
    <lineage>
        <taxon>Eukaryota</taxon>
        <taxon>Fungi</taxon>
        <taxon>Fungi incertae sedis</taxon>
        <taxon>Mucoromycota</taxon>
        <taxon>Mucoromycotina</taxon>
        <taxon>Mucoromycetes</taxon>
        <taxon>Mucorales</taxon>
        <taxon>Mucorineae</taxon>
        <taxon>Rhizopodaceae</taxon>
        <taxon>Rhizopus</taxon>
    </lineage>
</organism>
<dbReference type="EMBL" id="JAANIT010001013">
    <property type="protein sequence ID" value="KAG1542818.1"/>
    <property type="molecule type" value="Genomic_DNA"/>
</dbReference>